<dbReference type="RefSeq" id="WP_198874767.1">
    <property type="nucleotide sequence ID" value="NZ_JAEKMH010000001.1"/>
</dbReference>
<name>A0A934IML9_9HYPH</name>
<evidence type="ECO:0000256" key="1">
    <source>
        <dbReference type="SAM" id="SignalP"/>
    </source>
</evidence>
<feature type="chain" id="PRO_5038079372" description="DUF4440 domain-containing protein" evidence="1">
    <location>
        <begin position="21"/>
        <end position="305"/>
    </location>
</feature>
<organism evidence="2 3">
    <name type="scientific">Devosia sediminis</name>
    <dbReference type="NCBI Taxonomy" id="2798801"/>
    <lineage>
        <taxon>Bacteria</taxon>
        <taxon>Pseudomonadati</taxon>
        <taxon>Pseudomonadota</taxon>
        <taxon>Alphaproteobacteria</taxon>
        <taxon>Hyphomicrobiales</taxon>
        <taxon>Devosiaceae</taxon>
        <taxon>Devosia</taxon>
    </lineage>
</organism>
<gene>
    <name evidence="2" type="ORF">JEQ47_02265</name>
</gene>
<sequence>MIRTAATLAVLLSGTALTIAQDLQTELDSFIGADGFERLDVDLLEKVLLDEFIDVGDIAPGGSVGPLEKALLIATAEIPSIRTRTAVDYGQILSEEDGPVSFIEVRHYNLGPAVRAETIAAYGEGDVADEDAFGLGDHMAWRFVFQPLMGNSAALIDVSSKVIPEKSAAKHDCATGPCLDPLSTLDTAAEWEGMDAALPEWPALYATEAEGAATPAHAVAQLAVAGFWANAEGGAYQWTGGEHPESVRDATPFRFIQIDRQLGQEASIDAIWLETALNDHALASITFRRAEIGGDVSLMRASAPR</sequence>
<keyword evidence="3" id="KW-1185">Reference proteome</keyword>
<evidence type="ECO:0008006" key="4">
    <source>
        <dbReference type="Google" id="ProtNLM"/>
    </source>
</evidence>
<evidence type="ECO:0000313" key="2">
    <source>
        <dbReference type="EMBL" id="MBJ3783534.1"/>
    </source>
</evidence>
<keyword evidence="1" id="KW-0732">Signal</keyword>
<protein>
    <recommendedName>
        <fullName evidence="4">DUF4440 domain-containing protein</fullName>
    </recommendedName>
</protein>
<reference evidence="2" key="1">
    <citation type="submission" date="2020-12" db="EMBL/GenBank/DDBJ databases">
        <title>Devosia sp. MSA67 isolated from Mo River.</title>
        <authorList>
            <person name="Ma F."/>
            <person name="Zi Z."/>
        </authorList>
    </citation>
    <scope>NUCLEOTIDE SEQUENCE</scope>
    <source>
        <strain evidence="2">MSA67</strain>
    </source>
</reference>
<comment type="caution">
    <text evidence="2">The sequence shown here is derived from an EMBL/GenBank/DDBJ whole genome shotgun (WGS) entry which is preliminary data.</text>
</comment>
<dbReference type="AlphaFoldDB" id="A0A934IML9"/>
<feature type="signal peptide" evidence="1">
    <location>
        <begin position="1"/>
        <end position="20"/>
    </location>
</feature>
<dbReference type="Proteomes" id="UP000602124">
    <property type="component" value="Unassembled WGS sequence"/>
</dbReference>
<dbReference type="EMBL" id="JAEKMH010000001">
    <property type="protein sequence ID" value="MBJ3783534.1"/>
    <property type="molecule type" value="Genomic_DNA"/>
</dbReference>
<evidence type="ECO:0000313" key="3">
    <source>
        <dbReference type="Proteomes" id="UP000602124"/>
    </source>
</evidence>
<proteinExistence type="predicted"/>
<accession>A0A934IML9</accession>